<evidence type="ECO:0000313" key="2">
    <source>
        <dbReference type="EMBL" id="KAF2821912.1"/>
    </source>
</evidence>
<evidence type="ECO:0000313" key="3">
    <source>
        <dbReference type="Proteomes" id="UP000799424"/>
    </source>
</evidence>
<evidence type="ECO:0000256" key="1">
    <source>
        <dbReference type="SAM" id="MobiDB-lite"/>
    </source>
</evidence>
<reference evidence="2" key="1">
    <citation type="journal article" date="2020" name="Stud. Mycol.">
        <title>101 Dothideomycetes genomes: a test case for predicting lifestyles and emergence of pathogens.</title>
        <authorList>
            <person name="Haridas S."/>
            <person name="Albert R."/>
            <person name="Binder M."/>
            <person name="Bloem J."/>
            <person name="Labutti K."/>
            <person name="Salamov A."/>
            <person name="Andreopoulos B."/>
            <person name="Baker S."/>
            <person name="Barry K."/>
            <person name="Bills G."/>
            <person name="Bluhm B."/>
            <person name="Cannon C."/>
            <person name="Castanera R."/>
            <person name="Culley D."/>
            <person name="Daum C."/>
            <person name="Ezra D."/>
            <person name="Gonzalez J."/>
            <person name="Henrissat B."/>
            <person name="Kuo A."/>
            <person name="Liang C."/>
            <person name="Lipzen A."/>
            <person name="Lutzoni F."/>
            <person name="Magnuson J."/>
            <person name="Mondo S."/>
            <person name="Nolan M."/>
            <person name="Ohm R."/>
            <person name="Pangilinan J."/>
            <person name="Park H.-J."/>
            <person name="Ramirez L."/>
            <person name="Alfaro M."/>
            <person name="Sun H."/>
            <person name="Tritt A."/>
            <person name="Yoshinaga Y."/>
            <person name="Zwiers L.-H."/>
            <person name="Turgeon B."/>
            <person name="Goodwin S."/>
            <person name="Spatafora J."/>
            <person name="Crous P."/>
            <person name="Grigoriev I."/>
        </authorList>
    </citation>
    <scope>NUCLEOTIDE SEQUENCE</scope>
    <source>
        <strain evidence="2">CBS 113818</strain>
    </source>
</reference>
<name>A0A6A6ZLD0_9PLEO</name>
<dbReference type="Proteomes" id="UP000799424">
    <property type="component" value="Unassembled WGS sequence"/>
</dbReference>
<accession>A0A6A6ZLD0</accession>
<feature type="region of interest" description="Disordered" evidence="1">
    <location>
        <begin position="92"/>
        <end position="191"/>
    </location>
</feature>
<proteinExistence type="predicted"/>
<sequence length="191" mass="21906">QAFHQLHVQNQLLQDENSGLELALEARKKRKYRKKPLDLQQRKEYHGGAVFWSPRKLREARACEAVKDQEKEEEKRAKAVRKDLQASAKLLREQQKEERCLERDRLKIERDQMKAEKAAAREAKKAAQNNKQASTTAQTGKRKASKAHLAERRPKQARGGRAAQVQSPEPSPAPPAKTNSRGRTINKPSRY</sequence>
<gene>
    <name evidence="2" type="ORF">CC86DRAFT_264856</name>
</gene>
<feature type="non-terminal residue" evidence="2">
    <location>
        <position position="1"/>
    </location>
</feature>
<dbReference type="OrthoDB" id="3798095at2759"/>
<feature type="non-terminal residue" evidence="2">
    <location>
        <position position="191"/>
    </location>
</feature>
<dbReference type="EMBL" id="MU006235">
    <property type="protein sequence ID" value="KAF2821912.1"/>
    <property type="molecule type" value="Genomic_DNA"/>
</dbReference>
<protein>
    <submittedName>
        <fullName evidence="2">Uncharacterized protein</fullName>
    </submittedName>
</protein>
<dbReference type="AlphaFoldDB" id="A0A6A6ZLD0"/>
<feature type="compositionally biased region" description="Polar residues" evidence="1">
    <location>
        <begin position="177"/>
        <end position="191"/>
    </location>
</feature>
<feature type="compositionally biased region" description="Basic and acidic residues" evidence="1">
    <location>
        <begin position="92"/>
        <end position="125"/>
    </location>
</feature>
<organism evidence="2 3">
    <name type="scientific">Ophiobolus disseminans</name>
    <dbReference type="NCBI Taxonomy" id="1469910"/>
    <lineage>
        <taxon>Eukaryota</taxon>
        <taxon>Fungi</taxon>
        <taxon>Dikarya</taxon>
        <taxon>Ascomycota</taxon>
        <taxon>Pezizomycotina</taxon>
        <taxon>Dothideomycetes</taxon>
        <taxon>Pleosporomycetidae</taxon>
        <taxon>Pleosporales</taxon>
        <taxon>Pleosporineae</taxon>
        <taxon>Phaeosphaeriaceae</taxon>
        <taxon>Ophiobolus</taxon>
    </lineage>
</organism>
<keyword evidence="3" id="KW-1185">Reference proteome</keyword>